<keyword evidence="10" id="KW-1185">Reference proteome</keyword>
<dbReference type="Pfam" id="PF12894">
    <property type="entry name" value="ANAPC4_WD40"/>
    <property type="match status" value="1"/>
</dbReference>
<keyword evidence="4" id="KW-0833">Ubl conjugation pathway</keyword>
<gene>
    <name evidence="9" type="ORF">JTE90_028951</name>
</gene>
<accession>A0AAV6VJ82</accession>
<protein>
    <recommendedName>
        <fullName evidence="1">Anaphase-promoting complex subunit 4</fullName>
    </recommendedName>
</protein>
<dbReference type="GO" id="GO:0031145">
    <property type="term" value="P:anaphase-promoting complex-dependent catabolic process"/>
    <property type="evidence" value="ECO:0007669"/>
    <property type="project" value="InterPro"/>
</dbReference>
<dbReference type="Pfam" id="PF12896">
    <property type="entry name" value="ANAPC4"/>
    <property type="match status" value="1"/>
</dbReference>
<dbReference type="InterPro" id="IPR024790">
    <property type="entry name" value="APC4_long_dom"/>
</dbReference>
<dbReference type="InterPro" id="IPR024977">
    <property type="entry name" value="Apc4-like_WD40_dom"/>
</dbReference>
<dbReference type="SUPFAM" id="SSF50978">
    <property type="entry name" value="WD40 repeat-like"/>
    <property type="match status" value="1"/>
</dbReference>
<dbReference type="GO" id="GO:0034399">
    <property type="term" value="C:nuclear periphery"/>
    <property type="evidence" value="ECO:0007669"/>
    <property type="project" value="TreeGrafter"/>
</dbReference>
<reference evidence="9 10" key="1">
    <citation type="journal article" date="2022" name="Nat. Ecol. Evol.">
        <title>A masculinizing supergene underlies an exaggerated male reproductive morph in a spider.</title>
        <authorList>
            <person name="Hendrickx F."/>
            <person name="De Corte Z."/>
            <person name="Sonet G."/>
            <person name="Van Belleghem S.M."/>
            <person name="Kostlbacher S."/>
            <person name="Vangestel C."/>
        </authorList>
    </citation>
    <scope>NUCLEOTIDE SEQUENCE [LARGE SCALE GENOMIC DNA]</scope>
    <source>
        <strain evidence="9">W744_W776</strain>
    </source>
</reference>
<proteinExistence type="predicted"/>
<dbReference type="GO" id="GO:0005680">
    <property type="term" value="C:anaphase-promoting complex"/>
    <property type="evidence" value="ECO:0007669"/>
    <property type="project" value="InterPro"/>
</dbReference>
<dbReference type="GO" id="GO:0070979">
    <property type="term" value="P:protein K11-linked ubiquitination"/>
    <property type="evidence" value="ECO:0007669"/>
    <property type="project" value="TreeGrafter"/>
</dbReference>
<name>A0AAV6VJ82_9ARAC</name>
<evidence type="ECO:0000256" key="5">
    <source>
        <dbReference type="ARBA" id="ARBA00023306"/>
    </source>
</evidence>
<keyword evidence="2" id="KW-0132">Cell division</keyword>
<evidence type="ECO:0000256" key="1">
    <source>
        <dbReference type="ARBA" id="ARBA00016067"/>
    </source>
</evidence>
<dbReference type="Pfam" id="PF23405">
    <property type="entry name" value="WD40_APC4_C-half"/>
    <property type="match status" value="1"/>
</dbReference>
<feature type="domain" description="Anaphase-promoting complex subunit 4 long" evidence="7">
    <location>
        <begin position="236"/>
        <end position="429"/>
    </location>
</feature>
<dbReference type="InterPro" id="IPR024789">
    <property type="entry name" value="APC4"/>
</dbReference>
<evidence type="ECO:0000256" key="3">
    <source>
        <dbReference type="ARBA" id="ARBA00022776"/>
    </source>
</evidence>
<dbReference type="Gene3D" id="2.130.10.10">
    <property type="entry name" value="YVTN repeat-like/Quinoprotein amine dehydrogenase"/>
    <property type="match status" value="1"/>
</dbReference>
<evidence type="ECO:0000259" key="7">
    <source>
        <dbReference type="Pfam" id="PF12896"/>
    </source>
</evidence>
<feature type="domain" description="Anaphase-promoting complex subunit 4 C-terminal half WD40" evidence="8">
    <location>
        <begin position="601"/>
        <end position="727"/>
    </location>
</feature>
<dbReference type="PANTHER" id="PTHR13260">
    <property type="entry name" value="ANAPHASE PROMOTING COMPLEX SUBUNIT 4 APC4"/>
    <property type="match status" value="1"/>
</dbReference>
<evidence type="ECO:0000259" key="6">
    <source>
        <dbReference type="Pfam" id="PF12894"/>
    </source>
</evidence>
<organism evidence="9 10">
    <name type="scientific">Oedothorax gibbosus</name>
    <dbReference type="NCBI Taxonomy" id="931172"/>
    <lineage>
        <taxon>Eukaryota</taxon>
        <taxon>Metazoa</taxon>
        <taxon>Ecdysozoa</taxon>
        <taxon>Arthropoda</taxon>
        <taxon>Chelicerata</taxon>
        <taxon>Arachnida</taxon>
        <taxon>Araneae</taxon>
        <taxon>Araneomorphae</taxon>
        <taxon>Entelegynae</taxon>
        <taxon>Araneoidea</taxon>
        <taxon>Linyphiidae</taxon>
        <taxon>Erigoninae</taxon>
        <taxon>Oedothorax</taxon>
    </lineage>
</organism>
<dbReference type="PANTHER" id="PTHR13260:SF0">
    <property type="entry name" value="ANAPHASE-PROMOTING COMPLEX SUBUNIT 4"/>
    <property type="match status" value="1"/>
</dbReference>
<dbReference type="AlphaFoldDB" id="A0AAV6VJ82"/>
<dbReference type="InterPro" id="IPR056358">
    <property type="entry name" value="APC4_C"/>
</dbReference>
<dbReference type="GO" id="GO:0051301">
    <property type="term" value="P:cell division"/>
    <property type="evidence" value="ECO:0007669"/>
    <property type="project" value="UniProtKB-KW"/>
</dbReference>
<evidence type="ECO:0000313" key="9">
    <source>
        <dbReference type="EMBL" id="KAG8195977.1"/>
    </source>
</evidence>
<evidence type="ECO:0000256" key="4">
    <source>
        <dbReference type="ARBA" id="ARBA00022786"/>
    </source>
</evidence>
<evidence type="ECO:0000259" key="8">
    <source>
        <dbReference type="Pfam" id="PF23405"/>
    </source>
</evidence>
<keyword evidence="3" id="KW-0498">Mitosis</keyword>
<sequence>MSSFRQVAQGYVDSEIMLMEWNPTKDAIALTTVLGEVLLYSCSWQLVWNGITYIRSKNTFEKTILATAITWRPDGEVLASAFDNGEIILCDADNGNLLHKVAHVWCPCTSFNWVQCIESQIIQSEQFHCDHSSEYVPNFFPYGTDDISYLAIEESFKKLQGKTVLNVLASGLNDGTILLHSFGMYQLGSIYISLKPYDPIKCKIISVTMFRDLGVLTVVIEREETSNHYEYFYRSYYLSKIQDKINEVESVSLKHSQISTIYSLLCSSFAEIKERWGNLQYQMRALFYYYILQKNEEEKPLVSDEFFELLMFGNSSEALQRFFVCDINEKDLEQVSDSFEAFNSDTQTFIMRRIQIYASAIFYHLNELKSKATWKSVSNLLLEEIALNTCMVTTGSFLLKTVEAKGVIQESIKNTVAFFRWLRVMLLRHNNKPVPKEVIAAAQQNPPFMEDFLKYNFHTSVDANCVTTEIKLEQFGQYLRAEDLSHPATITINPYLQFFNEHPSYCESGFRLDHCPEKSLVGLQLDLRGTLNAALNCREELLGETDLLYSFNLLSLQKNKSPPKISHISCPETASTYIALTDHLPPSSQFIFIRHSRTPEAVMVNFSNSKEQPCSSAIILDKNEDYKIIDIKFYEKCVLLLLEDKLPNSNCTILLQLPFNTLIPNLVPLFPTPDAPVKKMQILNGLQLMEKNWFRKLENICASQMAVNAFRKVVCVYSATQKQVHIFSVGKLGKY</sequence>
<dbReference type="InterPro" id="IPR015943">
    <property type="entry name" value="WD40/YVTN_repeat-like_dom_sf"/>
</dbReference>
<comment type="caution">
    <text evidence="9">The sequence shown here is derived from an EMBL/GenBank/DDBJ whole genome shotgun (WGS) entry which is preliminary data.</text>
</comment>
<evidence type="ECO:0000256" key="2">
    <source>
        <dbReference type="ARBA" id="ARBA00022618"/>
    </source>
</evidence>
<dbReference type="EMBL" id="JAFNEN010000075">
    <property type="protein sequence ID" value="KAG8195977.1"/>
    <property type="molecule type" value="Genomic_DNA"/>
</dbReference>
<dbReference type="Proteomes" id="UP000827092">
    <property type="component" value="Unassembled WGS sequence"/>
</dbReference>
<feature type="domain" description="Anaphase-promoting complex subunit 4-like WD40" evidence="6">
    <location>
        <begin position="19"/>
        <end position="113"/>
    </location>
</feature>
<evidence type="ECO:0000313" key="10">
    <source>
        <dbReference type="Proteomes" id="UP000827092"/>
    </source>
</evidence>
<keyword evidence="5" id="KW-0131">Cell cycle</keyword>
<dbReference type="InterPro" id="IPR036322">
    <property type="entry name" value="WD40_repeat_dom_sf"/>
</dbReference>